<feature type="domain" description="MADF" evidence="2">
    <location>
        <begin position="10"/>
        <end position="109"/>
    </location>
</feature>
<dbReference type="EMBL" id="CAKOFQ010007398">
    <property type="protein sequence ID" value="CAH2000292.1"/>
    <property type="molecule type" value="Genomic_DNA"/>
</dbReference>
<feature type="compositionally biased region" description="Polar residues" evidence="1">
    <location>
        <begin position="268"/>
        <end position="279"/>
    </location>
</feature>
<proteinExistence type="predicted"/>
<dbReference type="InterPro" id="IPR039353">
    <property type="entry name" value="TF_Adf1"/>
</dbReference>
<dbReference type="PANTHER" id="PTHR12243">
    <property type="entry name" value="MADF DOMAIN TRANSCRIPTION FACTOR"/>
    <property type="match status" value="1"/>
</dbReference>
<evidence type="ECO:0000256" key="1">
    <source>
        <dbReference type="SAM" id="MobiDB-lite"/>
    </source>
</evidence>
<dbReference type="OrthoDB" id="6571700at2759"/>
<evidence type="ECO:0000313" key="4">
    <source>
        <dbReference type="Proteomes" id="UP001152888"/>
    </source>
</evidence>
<evidence type="ECO:0000313" key="3">
    <source>
        <dbReference type="EMBL" id="CAH2000292.1"/>
    </source>
</evidence>
<evidence type="ECO:0000259" key="2">
    <source>
        <dbReference type="PROSITE" id="PS51029"/>
    </source>
</evidence>
<dbReference type="GO" id="GO:0005634">
    <property type="term" value="C:nucleus"/>
    <property type="evidence" value="ECO:0007669"/>
    <property type="project" value="TreeGrafter"/>
</dbReference>
<dbReference type="SMART" id="SM00595">
    <property type="entry name" value="MADF"/>
    <property type="match status" value="1"/>
</dbReference>
<reference evidence="3" key="1">
    <citation type="submission" date="2022-03" db="EMBL/GenBank/DDBJ databases">
        <authorList>
            <person name="Sayadi A."/>
        </authorList>
    </citation>
    <scope>NUCLEOTIDE SEQUENCE</scope>
</reference>
<dbReference type="GO" id="GO:0006357">
    <property type="term" value="P:regulation of transcription by RNA polymerase II"/>
    <property type="evidence" value="ECO:0007669"/>
    <property type="project" value="TreeGrafter"/>
</dbReference>
<gene>
    <name evidence="3" type="ORF">ACAOBT_LOCUS25467</name>
</gene>
<accession>A0A9P0LNN4</accession>
<dbReference type="PANTHER" id="PTHR12243:SF69">
    <property type="entry name" value="SI:CH73-59F11.3"/>
    <property type="match status" value="1"/>
</dbReference>
<dbReference type="AlphaFoldDB" id="A0A9P0LNN4"/>
<sequence>MSNHDVDTSRVIDEVRLRRHLWDASDALYRNKDARNKSWEDIVTTLYENVMEEEKQQLAKLIQQRWKTARDAYFRTKNAMKKTPSGSAAPKYKKYIYFDELSFLTQSDLNEVVESLKENRPANMDNMALPGNTVPSENTQDSDMPTHQASSNTLQKDQNDHAVGSGTSQRPWSQKRKNKPQQKNQENSPFERDLLTLLKNQTPDIAADDLAFFSSLGPILNSFDIEQKLEFRSRVLRDAMEIKNYNYRSNSSLSSHSHDIRSPPQNDPYGSSTYNNTTPGYPGYETNVATPGYFGYQTASNND</sequence>
<name>A0A9P0LNN4_ACAOB</name>
<feature type="compositionally biased region" description="Polar residues" evidence="1">
    <location>
        <begin position="133"/>
        <end position="156"/>
    </location>
</feature>
<feature type="region of interest" description="Disordered" evidence="1">
    <location>
        <begin position="120"/>
        <end position="189"/>
    </location>
</feature>
<dbReference type="InterPro" id="IPR006578">
    <property type="entry name" value="MADF-dom"/>
</dbReference>
<protein>
    <recommendedName>
        <fullName evidence="2">MADF domain-containing protein</fullName>
    </recommendedName>
</protein>
<dbReference type="Pfam" id="PF10545">
    <property type="entry name" value="MADF_DNA_bdg"/>
    <property type="match status" value="1"/>
</dbReference>
<keyword evidence="4" id="KW-1185">Reference proteome</keyword>
<dbReference type="PROSITE" id="PS51029">
    <property type="entry name" value="MADF"/>
    <property type="match status" value="1"/>
</dbReference>
<dbReference type="GO" id="GO:0005667">
    <property type="term" value="C:transcription regulator complex"/>
    <property type="evidence" value="ECO:0007669"/>
    <property type="project" value="TreeGrafter"/>
</dbReference>
<comment type="caution">
    <text evidence="3">The sequence shown here is derived from an EMBL/GenBank/DDBJ whole genome shotgun (WGS) entry which is preliminary data.</text>
</comment>
<organism evidence="3 4">
    <name type="scientific">Acanthoscelides obtectus</name>
    <name type="common">Bean weevil</name>
    <name type="synonym">Bruchus obtectus</name>
    <dbReference type="NCBI Taxonomy" id="200917"/>
    <lineage>
        <taxon>Eukaryota</taxon>
        <taxon>Metazoa</taxon>
        <taxon>Ecdysozoa</taxon>
        <taxon>Arthropoda</taxon>
        <taxon>Hexapoda</taxon>
        <taxon>Insecta</taxon>
        <taxon>Pterygota</taxon>
        <taxon>Neoptera</taxon>
        <taxon>Endopterygota</taxon>
        <taxon>Coleoptera</taxon>
        <taxon>Polyphaga</taxon>
        <taxon>Cucujiformia</taxon>
        <taxon>Chrysomeloidea</taxon>
        <taxon>Chrysomelidae</taxon>
        <taxon>Bruchinae</taxon>
        <taxon>Bruchini</taxon>
        <taxon>Acanthoscelides</taxon>
    </lineage>
</organism>
<feature type="region of interest" description="Disordered" evidence="1">
    <location>
        <begin position="249"/>
        <end position="287"/>
    </location>
</feature>
<dbReference type="Proteomes" id="UP001152888">
    <property type="component" value="Unassembled WGS sequence"/>
</dbReference>